<evidence type="ECO:0000313" key="1">
    <source>
        <dbReference type="EMBL" id="KZS05505.1"/>
    </source>
</evidence>
<organism evidence="1 2">
    <name type="scientific">Daphnia magna</name>
    <dbReference type="NCBI Taxonomy" id="35525"/>
    <lineage>
        <taxon>Eukaryota</taxon>
        <taxon>Metazoa</taxon>
        <taxon>Ecdysozoa</taxon>
        <taxon>Arthropoda</taxon>
        <taxon>Crustacea</taxon>
        <taxon>Branchiopoda</taxon>
        <taxon>Diplostraca</taxon>
        <taxon>Cladocera</taxon>
        <taxon>Anomopoda</taxon>
        <taxon>Daphniidae</taxon>
        <taxon>Daphnia</taxon>
    </lineage>
</organism>
<evidence type="ECO:0000313" key="2">
    <source>
        <dbReference type="Proteomes" id="UP000076858"/>
    </source>
</evidence>
<reference evidence="1 2" key="1">
    <citation type="submission" date="2016-03" db="EMBL/GenBank/DDBJ databases">
        <title>EvidentialGene: Evidence-directed Construction of Genes on Genomes.</title>
        <authorList>
            <person name="Gilbert D.G."/>
            <person name="Choi J.-H."/>
            <person name="Mockaitis K."/>
            <person name="Colbourne J."/>
            <person name="Pfrender M."/>
        </authorList>
    </citation>
    <scope>NUCLEOTIDE SEQUENCE [LARGE SCALE GENOMIC DNA]</scope>
    <source>
        <strain evidence="1 2">Xinb3</strain>
        <tissue evidence="1">Complete organism</tissue>
    </source>
</reference>
<name>A0A162DBV1_9CRUS</name>
<proteinExistence type="predicted"/>
<protein>
    <submittedName>
        <fullName evidence="1">Uncharacterized protein</fullName>
    </submittedName>
</protein>
<dbReference type="AlphaFoldDB" id="A0A162DBV1"/>
<dbReference type="Proteomes" id="UP000076858">
    <property type="component" value="Unassembled WGS sequence"/>
</dbReference>
<dbReference type="EMBL" id="LRGB01002914">
    <property type="protein sequence ID" value="KZS05505.1"/>
    <property type="molecule type" value="Genomic_DNA"/>
</dbReference>
<keyword evidence="2" id="KW-1185">Reference proteome</keyword>
<accession>A0A162DBV1</accession>
<sequence>MVYKGGVATLQLKKISKLKPLCGTWVIYRQRRLVADLELNEEPTLKIY</sequence>
<comment type="caution">
    <text evidence="1">The sequence shown here is derived from an EMBL/GenBank/DDBJ whole genome shotgun (WGS) entry which is preliminary data.</text>
</comment>
<gene>
    <name evidence="1" type="ORF">APZ42_031288</name>
</gene>